<feature type="non-terminal residue" evidence="2">
    <location>
        <position position="1"/>
    </location>
</feature>
<feature type="region of interest" description="Disordered" evidence="1">
    <location>
        <begin position="512"/>
        <end position="537"/>
    </location>
</feature>
<evidence type="ECO:0000256" key="1">
    <source>
        <dbReference type="SAM" id="MobiDB-lite"/>
    </source>
</evidence>
<organism evidence="2">
    <name type="scientific">Medioppia subpectinata</name>
    <dbReference type="NCBI Taxonomy" id="1979941"/>
    <lineage>
        <taxon>Eukaryota</taxon>
        <taxon>Metazoa</taxon>
        <taxon>Ecdysozoa</taxon>
        <taxon>Arthropoda</taxon>
        <taxon>Chelicerata</taxon>
        <taxon>Arachnida</taxon>
        <taxon>Acari</taxon>
        <taxon>Acariformes</taxon>
        <taxon>Sarcoptiformes</taxon>
        <taxon>Oribatida</taxon>
        <taxon>Brachypylina</taxon>
        <taxon>Oppioidea</taxon>
        <taxon>Oppiidae</taxon>
        <taxon>Medioppia</taxon>
    </lineage>
</organism>
<dbReference type="OrthoDB" id="10687505at2759"/>
<keyword evidence="3" id="KW-1185">Reference proteome</keyword>
<reference evidence="2" key="1">
    <citation type="submission" date="2020-11" db="EMBL/GenBank/DDBJ databases">
        <authorList>
            <person name="Tran Van P."/>
        </authorList>
    </citation>
    <scope>NUCLEOTIDE SEQUENCE</scope>
</reference>
<protein>
    <submittedName>
        <fullName evidence="2">Uncharacterized protein</fullName>
    </submittedName>
</protein>
<feature type="non-terminal residue" evidence="2">
    <location>
        <position position="882"/>
    </location>
</feature>
<dbReference type="EMBL" id="OC871072">
    <property type="protein sequence ID" value="CAD7635296.1"/>
    <property type="molecule type" value="Genomic_DNA"/>
</dbReference>
<gene>
    <name evidence="2" type="ORF">OSB1V03_LOCUS15687</name>
</gene>
<feature type="compositionally biased region" description="Polar residues" evidence="1">
    <location>
        <begin position="524"/>
        <end position="537"/>
    </location>
</feature>
<proteinExistence type="predicted"/>
<dbReference type="EMBL" id="CAJPIZ010016497">
    <property type="protein sequence ID" value="CAG2115726.1"/>
    <property type="molecule type" value="Genomic_DNA"/>
</dbReference>
<evidence type="ECO:0000313" key="3">
    <source>
        <dbReference type="Proteomes" id="UP000759131"/>
    </source>
</evidence>
<evidence type="ECO:0000313" key="2">
    <source>
        <dbReference type="EMBL" id="CAD7635296.1"/>
    </source>
</evidence>
<sequence>VAPLHQLYPTVRRNAGVLNPVWAPVPAGSERYRNPANTGPWYLAAYKLTVGLMYGALRVWLQNPLNPQQAVLHDWPYAAGERFYARNHMLSSTGVGWGRVTEITTDWLEHRFNEMTALITDINPVFAIYVCAGAKLVIVDEYNSTPLDARHQRTLVQQGGVVLVEGQLTLGVPSLQEYSRFTTADLGHDTCPWECPAGQDWYVQTIRENPCPIVFLGANESEYGSVAWELSIYRHPLPPPIHVHIDPQRRRRSCELYAPEGGRVEAIVDWAEGREEVLARHKYQRLHASVCKMDSWEYQGLPFRCPDDVALMNRILTNRFVDDEHPAGVDRSITVNIDLSAVAGPRFAQHRPAGQQRLPIVYNCHRVSDWPDDNTRLHLRPPVAPDWPCIQYVLGGKLYYNKWTGDYNDNRHVKYKYDTVGKVVATPYLCRRKGLQHEYYEAGPIPQPTMIYKYAPLPWVADPEQECDGVNAYIGIDGWIYGKVDAGFQQENIGMYLSKYYRPVPLPVPKVPVADKKRGADPSDGSSRPSKQLRATPSDQPLAAAGVVHVCLAINGPQFCDHNYVDTILWDGLSYRVTRNEWIAAYDPYERRVSTFYHKNLVDFPNKIDRGYYYQSGYHIPSVPADCQPRHSLTCEIMNELIGLTVYTIRDTISGEIVHRVDRTTDSLRALPERNVLYFFDSNLAPRRFVQKYRPAVYVPNHHTFVYIINKHGNFGPMVETVELRQNGVIERTYYGLREPKDIVYVTSFWWKSTGKVYVVGEDRLGFGDAYVYELNIENRTVSIIPTNMRVIEFFGCPPVPTTEPPAAEYESTNRTASNVTAIDYNSTDIEENDHEYDLVDSIPVQADPQVLGSIAEGRCGRDGGRRLNIGVLAADLLSESN</sequence>
<dbReference type="Proteomes" id="UP000759131">
    <property type="component" value="Unassembled WGS sequence"/>
</dbReference>
<dbReference type="AlphaFoldDB" id="A0A7R9Q7D7"/>
<name>A0A7R9Q7D7_9ACAR</name>
<accession>A0A7R9Q7D7</accession>